<dbReference type="InterPro" id="IPR008928">
    <property type="entry name" value="6-hairpin_glycosidase_sf"/>
</dbReference>
<proteinExistence type="inferred from homology"/>
<organism evidence="5 6">
    <name type="scientific">Pedobacter albus</name>
    <dbReference type="NCBI Taxonomy" id="3113905"/>
    <lineage>
        <taxon>Bacteria</taxon>
        <taxon>Pseudomonadati</taxon>
        <taxon>Bacteroidota</taxon>
        <taxon>Sphingobacteriia</taxon>
        <taxon>Sphingobacteriales</taxon>
        <taxon>Sphingobacteriaceae</taxon>
        <taxon>Pedobacter</taxon>
    </lineage>
</organism>
<comment type="similarity">
    <text evidence="4">Belongs to the cellobiose 2-epimerase family.</text>
</comment>
<dbReference type="EC" id="5.1.3.11" evidence="4"/>
<comment type="similarity">
    <text evidence="2">Belongs to the N-acylglucosamine 2-epimerase family.</text>
</comment>
<dbReference type="SUPFAM" id="SSF48208">
    <property type="entry name" value="Six-hairpin glycosidases"/>
    <property type="match status" value="1"/>
</dbReference>
<keyword evidence="3 4" id="KW-0413">Isomerase</keyword>
<dbReference type="HAMAP" id="MF_00929">
    <property type="entry name" value="Cellobiose_2_epim"/>
    <property type="match status" value="1"/>
</dbReference>
<comment type="catalytic activity">
    <reaction evidence="1 4">
        <text>D-cellobiose = beta-D-glucosyl-(1-&gt;4)-D-mannopyranose</text>
        <dbReference type="Rhea" id="RHEA:23384"/>
        <dbReference type="ChEBI" id="CHEBI:17057"/>
        <dbReference type="ChEBI" id="CHEBI:47931"/>
        <dbReference type="EC" id="5.1.3.11"/>
    </reaction>
</comment>
<gene>
    <name evidence="5" type="ORF">VRU48_11810</name>
</gene>
<dbReference type="InterPro" id="IPR010819">
    <property type="entry name" value="AGE/CE"/>
</dbReference>
<evidence type="ECO:0000256" key="2">
    <source>
        <dbReference type="ARBA" id="ARBA00008558"/>
    </source>
</evidence>
<evidence type="ECO:0000313" key="6">
    <source>
        <dbReference type="Proteomes" id="UP001336835"/>
    </source>
</evidence>
<evidence type="ECO:0000313" key="5">
    <source>
        <dbReference type="EMBL" id="MEE1945796.1"/>
    </source>
</evidence>
<dbReference type="Gene3D" id="1.50.10.10">
    <property type="match status" value="1"/>
</dbReference>
<comment type="caution">
    <text evidence="5">The sequence shown here is derived from an EMBL/GenBank/DDBJ whole genome shotgun (WGS) entry which is preliminary data.</text>
</comment>
<dbReference type="InterPro" id="IPR028584">
    <property type="entry name" value="Cellobiose_2_epim"/>
</dbReference>
<dbReference type="Proteomes" id="UP001336835">
    <property type="component" value="Unassembled WGS sequence"/>
</dbReference>
<evidence type="ECO:0000256" key="4">
    <source>
        <dbReference type="HAMAP-Rule" id="MF_00929"/>
    </source>
</evidence>
<dbReference type="EMBL" id="JAZDQT010000002">
    <property type="protein sequence ID" value="MEE1945796.1"/>
    <property type="molecule type" value="Genomic_DNA"/>
</dbReference>
<dbReference type="Pfam" id="PF07221">
    <property type="entry name" value="GlcNAc_2-epim"/>
    <property type="match status" value="1"/>
</dbReference>
<name>A0ABU7I8K8_9SPHI</name>
<comment type="function">
    <text evidence="4">Catalyzes the reversible epimerization of cellobiose to 4-O-beta-D-glucopyranosyl-D-mannose (Glc-Man).</text>
</comment>
<dbReference type="InterPro" id="IPR012341">
    <property type="entry name" value="6hp_glycosidase-like_sf"/>
</dbReference>
<reference evidence="5 6" key="1">
    <citation type="submission" date="2024-01" db="EMBL/GenBank/DDBJ databases">
        <title>Pedobacter sp. nov., isolated from fresh soil.</title>
        <authorList>
            <person name="Le N.T.T."/>
        </authorList>
    </citation>
    <scope>NUCLEOTIDE SEQUENCE [LARGE SCALE GENOMIC DNA]</scope>
    <source>
        <strain evidence="5 6">KR3-3</strain>
    </source>
</reference>
<sequence length="401" mass="46569">MNTATLDQFRSAMNAELEDLLSWWANYTVDQENGGFYGQIDNQNQANAEAPKGLVLNARILYTFSSAFLLQKKASYLELAHRAFDYLTQHFADTAYGGFYWSVDAKGQLLDGRKQIYGQAFAIYALAEYYKATANPKALNLAKATFRLIELYSFDADQLGYFEAFTREWANIADQRLSAKDQNEKKTMNTHLHVIEAYTNLYGIWPNEILKKAIKQLLQNFSEHIIHPQHFHLQLFFDNNWQVKSTLVSFGHDIEASWLLEEAAHALKNDTSIVHYRQLALQMANASLKGLDENGALWYEYDTANGHWIKELHWWPQAEAMVGFFNAWQISGQEHFLRHTLQVWDFVKKHLKDPENGEWFWGLHQDYSPMLGEDKAGFWKCPYHNGRACMELLKRIDSLRD</sequence>
<dbReference type="PANTHER" id="PTHR15108">
    <property type="entry name" value="N-ACYLGLUCOSAMINE-2-EPIMERASE"/>
    <property type="match status" value="1"/>
</dbReference>
<dbReference type="RefSeq" id="WP_330108116.1">
    <property type="nucleotide sequence ID" value="NZ_JAZDQT010000002.1"/>
</dbReference>
<evidence type="ECO:0000256" key="3">
    <source>
        <dbReference type="ARBA" id="ARBA00023235"/>
    </source>
</evidence>
<evidence type="ECO:0000256" key="1">
    <source>
        <dbReference type="ARBA" id="ARBA00001470"/>
    </source>
</evidence>
<protein>
    <recommendedName>
        <fullName evidence="4">Cellobiose 2-epimerase</fullName>
        <shortName evidence="4">CE</shortName>
        <ecNumber evidence="4">5.1.3.11</ecNumber>
    </recommendedName>
</protein>
<accession>A0ABU7I8K8</accession>
<keyword evidence="6" id="KW-1185">Reference proteome</keyword>